<dbReference type="InterPro" id="IPR001761">
    <property type="entry name" value="Peripla_BP/Lac1_sug-bd_dom"/>
</dbReference>
<dbReference type="PROSITE" id="PS50943">
    <property type="entry name" value="HTH_CROC1"/>
    <property type="match status" value="1"/>
</dbReference>
<protein>
    <submittedName>
        <fullName evidence="6">LacI family transcriptional regulator</fullName>
    </submittedName>
</protein>
<sequence length="339" mass="37606">MAKNIRTMDELSEVIGISRPTLSKYFNDPDSVKITTRKKIENALHEHDYRPNLFATNLNRKLPKNIGILVPTITDPFYAQIVSKIEKRCAAEGYWSIILCSYGNEDTERKAIETLRSLPLAGAIVAPLGSKKNTSLFTALKEKTSLVFMDSHIGTDIPFVGNDNFQSIGLLYDYLIRTGEPPCYIDMPKINQNATERLAAYRVAAHKAGVPPMIVGIEKSSWDFEQIGFEIACMAFENNGFPANTLLCANDRIAFGVLSAAYKYNISVGIRPSCQLKVAGHDDHPLSRFTSPDLTTIAQDYEGLVNRTFDILMLAISGKKTHIPLKTPLKGTIIMRSSA</sequence>
<dbReference type="SUPFAM" id="SSF53822">
    <property type="entry name" value="Periplasmic binding protein-like I"/>
    <property type="match status" value="1"/>
</dbReference>
<dbReference type="CDD" id="cd01392">
    <property type="entry name" value="HTH_LacI"/>
    <property type="match status" value="1"/>
</dbReference>
<organism evidence="6 7">
    <name type="scientific">Novacetimonas hansenii</name>
    <name type="common">Komagataeibacter hansenii</name>
    <dbReference type="NCBI Taxonomy" id="436"/>
    <lineage>
        <taxon>Bacteria</taxon>
        <taxon>Pseudomonadati</taxon>
        <taxon>Pseudomonadota</taxon>
        <taxon>Alphaproteobacteria</taxon>
        <taxon>Acetobacterales</taxon>
        <taxon>Acetobacteraceae</taxon>
        <taxon>Novacetimonas</taxon>
    </lineage>
</organism>
<name>A0AAW5EV33_NOVHA</name>
<feature type="domain" description="HTH cro/C1-type" evidence="5">
    <location>
        <begin position="7"/>
        <end position="50"/>
    </location>
</feature>
<dbReference type="SUPFAM" id="SSF47413">
    <property type="entry name" value="lambda repressor-like DNA-binding domains"/>
    <property type="match status" value="1"/>
</dbReference>
<dbReference type="Pfam" id="PF00356">
    <property type="entry name" value="LacI"/>
    <property type="match status" value="1"/>
</dbReference>
<evidence type="ECO:0000313" key="6">
    <source>
        <dbReference type="EMBL" id="MCJ8354622.1"/>
    </source>
</evidence>
<dbReference type="Proteomes" id="UP001202887">
    <property type="component" value="Unassembled WGS sequence"/>
</dbReference>
<dbReference type="InterPro" id="IPR028082">
    <property type="entry name" value="Peripla_BP_I"/>
</dbReference>
<dbReference type="InterPro" id="IPR010982">
    <property type="entry name" value="Lambda_DNA-bd_dom_sf"/>
</dbReference>
<dbReference type="GO" id="GO:0003700">
    <property type="term" value="F:DNA-binding transcription factor activity"/>
    <property type="evidence" value="ECO:0007669"/>
    <property type="project" value="TreeGrafter"/>
</dbReference>
<proteinExistence type="predicted"/>
<reference evidence="6" key="2">
    <citation type="submission" date="2022-03" db="EMBL/GenBank/DDBJ databases">
        <authorList>
            <person name="Ryngajllo M."/>
            <person name="Jacek P."/>
            <person name="Kubiak K."/>
        </authorList>
    </citation>
    <scope>NUCLEOTIDE SEQUENCE</scope>
    <source>
        <strain evidence="6">SI1</strain>
    </source>
</reference>
<keyword evidence="3" id="KW-0804">Transcription</keyword>
<feature type="domain" description="HTH lacI-type" evidence="4">
    <location>
        <begin position="6"/>
        <end position="60"/>
    </location>
</feature>
<dbReference type="InterPro" id="IPR000843">
    <property type="entry name" value="HTH_LacI"/>
</dbReference>
<keyword evidence="2" id="KW-0238">DNA-binding</keyword>
<dbReference type="InterPro" id="IPR001387">
    <property type="entry name" value="Cro/C1-type_HTH"/>
</dbReference>
<dbReference type="PANTHER" id="PTHR30146:SF109">
    <property type="entry name" value="HTH-TYPE TRANSCRIPTIONAL REGULATOR GALS"/>
    <property type="match status" value="1"/>
</dbReference>
<comment type="caution">
    <text evidence="6">The sequence shown here is derived from an EMBL/GenBank/DDBJ whole genome shotgun (WGS) entry which is preliminary data.</text>
</comment>
<dbReference type="Gene3D" id="1.10.260.40">
    <property type="entry name" value="lambda repressor-like DNA-binding domains"/>
    <property type="match status" value="1"/>
</dbReference>
<dbReference type="AlphaFoldDB" id="A0AAW5EV33"/>
<dbReference type="GO" id="GO:0000976">
    <property type="term" value="F:transcription cis-regulatory region binding"/>
    <property type="evidence" value="ECO:0007669"/>
    <property type="project" value="TreeGrafter"/>
</dbReference>
<evidence type="ECO:0000256" key="1">
    <source>
        <dbReference type="ARBA" id="ARBA00023015"/>
    </source>
</evidence>
<evidence type="ECO:0000259" key="4">
    <source>
        <dbReference type="PROSITE" id="PS50932"/>
    </source>
</evidence>
<dbReference type="CDD" id="cd06267">
    <property type="entry name" value="PBP1_LacI_sugar_binding-like"/>
    <property type="match status" value="1"/>
</dbReference>
<dbReference type="RefSeq" id="WP_247067376.1">
    <property type="nucleotide sequence ID" value="NZ_CP094848.1"/>
</dbReference>
<dbReference type="Pfam" id="PF00532">
    <property type="entry name" value="Peripla_BP_1"/>
    <property type="match status" value="1"/>
</dbReference>
<reference evidence="6" key="1">
    <citation type="journal article" date="2021" name="Polymers (Basel)">
        <title>Highly Stretchable Bacterial Cellulose Produced by Komagataeibacter hansenii SI1.</title>
        <authorList>
            <person name="Cielecka I."/>
            <person name="Ryngajllo M."/>
            <person name="Maniukiewicz W."/>
            <person name="Bielecki S."/>
        </authorList>
    </citation>
    <scope>NUCLEOTIDE SEQUENCE</scope>
    <source>
        <strain evidence="6">SI1</strain>
    </source>
</reference>
<accession>A0AAW5EV33</accession>
<evidence type="ECO:0000313" key="7">
    <source>
        <dbReference type="Proteomes" id="UP001202887"/>
    </source>
</evidence>
<dbReference type="SMART" id="SM00354">
    <property type="entry name" value="HTH_LACI"/>
    <property type="match status" value="1"/>
</dbReference>
<dbReference type="PANTHER" id="PTHR30146">
    <property type="entry name" value="LACI-RELATED TRANSCRIPTIONAL REPRESSOR"/>
    <property type="match status" value="1"/>
</dbReference>
<dbReference type="Gene3D" id="3.40.50.2300">
    <property type="match status" value="2"/>
</dbReference>
<dbReference type="PROSITE" id="PS50932">
    <property type="entry name" value="HTH_LACI_2"/>
    <property type="match status" value="1"/>
</dbReference>
<dbReference type="EMBL" id="JAIBCX010000031">
    <property type="protein sequence ID" value="MCJ8354622.1"/>
    <property type="molecule type" value="Genomic_DNA"/>
</dbReference>
<evidence type="ECO:0000256" key="2">
    <source>
        <dbReference type="ARBA" id="ARBA00023125"/>
    </source>
</evidence>
<evidence type="ECO:0000256" key="3">
    <source>
        <dbReference type="ARBA" id="ARBA00023163"/>
    </source>
</evidence>
<evidence type="ECO:0000259" key="5">
    <source>
        <dbReference type="PROSITE" id="PS50943"/>
    </source>
</evidence>
<gene>
    <name evidence="6" type="ORF">K1W68_11605</name>
</gene>
<keyword evidence="1" id="KW-0805">Transcription regulation</keyword>